<dbReference type="InterPro" id="IPR002893">
    <property type="entry name" value="Znf_MYND"/>
</dbReference>
<evidence type="ECO:0000256" key="2">
    <source>
        <dbReference type="ARBA" id="ARBA00022771"/>
    </source>
</evidence>
<dbReference type="PROSITE" id="PS50865">
    <property type="entry name" value="ZF_MYND_2"/>
    <property type="match status" value="1"/>
</dbReference>
<sequence>MSVTVEQLIPLPEAYTECEACGEEDEDVTLLRCSRCKNKFYCSERCQRSDWKTHRFDCSELPVAGDALAILSCDSELQTEVARVIQSLKQWRDASDRNAKANKEALKGLQESQDILEWEKQLPTAFQYSHSPALHQKHVFRKPLMLIARLLFSYSIAVLPADEKTALTKYIASTDFPSSFPQLYAPKVVARPAKLSSGEYETLTQILGNVLDALAPSLSEDLRGAWRNLMVGQKRLYNA</sequence>
<comment type="caution">
    <text evidence="6">The sequence shown here is derived from an EMBL/GenBank/DDBJ whole genome shotgun (WGS) entry which is preliminary data.</text>
</comment>
<dbReference type="SUPFAM" id="SSF144232">
    <property type="entry name" value="HIT/MYND zinc finger-like"/>
    <property type="match status" value="1"/>
</dbReference>
<dbReference type="PROSITE" id="PS01360">
    <property type="entry name" value="ZF_MYND_1"/>
    <property type="match status" value="1"/>
</dbReference>
<dbReference type="AlphaFoldDB" id="A0A9P5PN00"/>
<keyword evidence="1" id="KW-0479">Metal-binding</keyword>
<dbReference type="OrthoDB" id="3007465at2759"/>
<dbReference type="Proteomes" id="UP000772434">
    <property type="component" value="Unassembled WGS sequence"/>
</dbReference>
<dbReference type="Pfam" id="PF01753">
    <property type="entry name" value="zf-MYND"/>
    <property type="match status" value="1"/>
</dbReference>
<evidence type="ECO:0000256" key="1">
    <source>
        <dbReference type="ARBA" id="ARBA00022723"/>
    </source>
</evidence>
<dbReference type="GO" id="GO:0008270">
    <property type="term" value="F:zinc ion binding"/>
    <property type="evidence" value="ECO:0007669"/>
    <property type="project" value="UniProtKB-KW"/>
</dbReference>
<evidence type="ECO:0000259" key="5">
    <source>
        <dbReference type="PROSITE" id="PS50865"/>
    </source>
</evidence>
<organism evidence="6 7">
    <name type="scientific">Rhodocollybia butyracea</name>
    <dbReference type="NCBI Taxonomy" id="206335"/>
    <lineage>
        <taxon>Eukaryota</taxon>
        <taxon>Fungi</taxon>
        <taxon>Dikarya</taxon>
        <taxon>Basidiomycota</taxon>
        <taxon>Agaricomycotina</taxon>
        <taxon>Agaricomycetes</taxon>
        <taxon>Agaricomycetidae</taxon>
        <taxon>Agaricales</taxon>
        <taxon>Marasmiineae</taxon>
        <taxon>Omphalotaceae</taxon>
        <taxon>Rhodocollybia</taxon>
    </lineage>
</organism>
<keyword evidence="7" id="KW-1185">Reference proteome</keyword>
<evidence type="ECO:0000313" key="6">
    <source>
        <dbReference type="EMBL" id="KAF9068894.1"/>
    </source>
</evidence>
<gene>
    <name evidence="6" type="ORF">BDP27DRAFT_764420</name>
</gene>
<keyword evidence="2 4" id="KW-0863">Zinc-finger</keyword>
<evidence type="ECO:0000256" key="3">
    <source>
        <dbReference type="ARBA" id="ARBA00022833"/>
    </source>
</evidence>
<accession>A0A9P5PN00</accession>
<evidence type="ECO:0000313" key="7">
    <source>
        <dbReference type="Proteomes" id="UP000772434"/>
    </source>
</evidence>
<evidence type="ECO:0000256" key="4">
    <source>
        <dbReference type="PROSITE-ProRule" id="PRU00134"/>
    </source>
</evidence>
<reference evidence="6" key="1">
    <citation type="submission" date="2020-11" db="EMBL/GenBank/DDBJ databases">
        <authorList>
            <consortium name="DOE Joint Genome Institute"/>
            <person name="Ahrendt S."/>
            <person name="Riley R."/>
            <person name="Andreopoulos W."/>
            <person name="Labutti K."/>
            <person name="Pangilinan J."/>
            <person name="Ruiz-Duenas F.J."/>
            <person name="Barrasa J.M."/>
            <person name="Sanchez-Garcia M."/>
            <person name="Camarero S."/>
            <person name="Miyauchi S."/>
            <person name="Serrano A."/>
            <person name="Linde D."/>
            <person name="Babiker R."/>
            <person name="Drula E."/>
            <person name="Ayuso-Fernandez I."/>
            <person name="Pacheco R."/>
            <person name="Padilla G."/>
            <person name="Ferreira P."/>
            <person name="Barriuso J."/>
            <person name="Kellner H."/>
            <person name="Castanera R."/>
            <person name="Alfaro M."/>
            <person name="Ramirez L."/>
            <person name="Pisabarro A.G."/>
            <person name="Kuo A."/>
            <person name="Tritt A."/>
            <person name="Lipzen A."/>
            <person name="He G."/>
            <person name="Yan M."/>
            <person name="Ng V."/>
            <person name="Cullen D."/>
            <person name="Martin F."/>
            <person name="Rosso M.-N."/>
            <person name="Henrissat B."/>
            <person name="Hibbett D."/>
            <person name="Martinez A.T."/>
            <person name="Grigoriev I.V."/>
        </authorList>
    </citation>
    <scope>NUCLEOTIDE SEQUENCE</scope>
    <source>
        <strain evidence="6">AH 40177</strain>
    </source>
</reference>
<feature type="domain" description="MYND-type" evidence="5">
    <location>
        <begin position="18"/>
        <end position="58"/>
    </location>
</feature>
<proteinExistence type="predicted"/>
<dbReference type="EMBL" id="JADNRY010000056">
    <property type="protein sequence ID" value="KAF9068894.1"/>
    <property type="molecule type" value="Genomic_DNA"/>
</dbReference>
<name>A0A9P5PN00_9AGAR</name>
<protein>
    <recommendedName>
        <fullName evidence="5">MYND-type domain-containing protein</fullName>
    </recommendedName>
</protein>
<keyword evidence="3" id="KW-0862">Zinc</keyword>
<dbReference type="Gene3D" id="6.10.140.2220">
    <property type="match status" value="1"/>
</dbReference>